<feature type="chain" id="PRO_5036751350" description="Lipoprotein-associated type-17 domain-containing protein" evidence="1">
    <location>
        <begin position="24"/>
        <end position="221"/>
    </location>
</feature>
<accession>A0A953NDT4</accession>
<gene>
    <name evidence="3" type="ORF">LAD73_02980</name>
</gene>
<reference evidence="3 4" key="1">
    <citation type="submission" date="2021-09" db="EMBL/GenBank/DDBJ databases">
        <title>WGS of Mycoplasma sp. Zaradi2 strains.</title>
        <authorList>
            <person name="Spergser J."/>
        </authorList>
    </citation>
    <scope>NUCLEOTIDE SEQUENCE [LARGE SCALE GENOMIC DNA]</scope>
    <source>
        <strain evidence="3 4">1331</strain>
    </source>
</reference>
<dbReference type="EMBL" id="JAIQBY010000041">
    <property type="protein sequence ID" value="MBZ4195664.1"/>
    <property type="molecule type" value="Genomic_DNA"/>
</dbReference>
<proteinExistence type="predicted"/>
<protein>
    <recommendedName>
        <fullName evidence="2">Lipoprotein-associated type-17 domain-containing protein</fullName>
    </recommendedName>
</protein>
<evidence type="ECO:0000259" key="2">
    <source>
        <dbReference type="Pfam" id="PF04200"/>
    </source>
</evidence>
<keyword evidence="1" id="KW-0732">Signal</keyword>
<dbReference type="RefSeq" id="WP_223644915.1">
    <property type="nucleotide sequence ID" value="NZ_JAIQBX010000013.1"/>
</dbReference>
<dbReference type="InterPro" id="IPR007326">
    <property type="entry name" value="Lipoprotein-assoc_dom"/>
</dbReference>
<evidence type="ECO:0000256" key="1">
    <source>
        <dbReference type="SAM" id="SignalP"/>
    </source>
</evidence>
<dbReference type="AlphaFoldDB" id="A0A953NDT4"/>
<evidence type="ECO:0000313" key="4">
    <source>
        <dbReference type="Proteomes" id="UP000772186"/>
    </source>
</evidence>
<comment type="caution">
    <text evidence="3">The sequence shown here is derived from an EMBL/GenBank/DDBJ whole genome shotgun (WGS) entry which is preliminary data.</text>
</comment>
<organism evidence="3 4">
    <name type="scientific">Mycoplasma tauri</name>
    <dbReference type="NCBI Taxonomy" id="547987"/>
    <lineage>
        <taxon>Bacteria</taxon>
        <taxon>Bacillati</taxon>
        <taxon>Mycoplasmatota</taxon>
        <taxon>Mollicutes</taxon>
        <taxon>Mycoplasmataceae</taxon>
        <taxon>Mycoplasma</taxon>
    </lineage>
</organism>
<keyword evidence="4" id="KW-1185">Reference proteome</keyword>
<name>A0A953NDT4_9MOLU</name>
<feature type="domain" description="Lipoprotein-associated type-17" evidence="2">
    <location>
        <begin position="138"/>
        <end position="215"/>
    </location>
</feature>
<evidence type="ECO:0000313" key="3">
    <source>
        <dbReference type="EMBL" id="MBZ4195664.1"/>
    </source>
</evidence>
<dbReference type="Proteomes" id="UP000772186">
    <property type="component" value="Unassembled WGS sequence"/>
</dbReference>
<dbReference type="Pfam" id="PF04200">
    <property type="entry name" value="Lipoprotein_17"/>
    <property type="match status" value="2"/>
</dbReference>
<sequence>MKLLRKISIISTFSFGLFPLALIQTSCNNNSSKTDIDDENKINEVAKSVIIDIKNKQNITSDFITKDNISEYAIVNNLDDNYSIVYEELNPGDKSLEIKFKIEKNGKSSQSSLLKVSGFAEPISDIKIIDNDTSAKVNQIRASYKGLKNQKEVLPSEVKNDDIQFDNLQEGWNIDNIELKQINKRGILKVTFKVKDKDGNSVNNHVERTITGFKKQWKTNQ</sequence>
<feature type="domain" description="Lipoprotein-associated type-17" evidence="2">
    <location>
        <begin position="42"/>
        <end position="120"/>
    </location>
</feature>
<feature type="signal peptide" evidence="1">
    <location>
        <begin position="1"/>
        <end position="23"/>
    </location>
</feature>